<feature type="coiled-coil region" evidence="1">
    <location>
        <begin position="356"/>
        <end position="383"/>
    </location>
</feature>
<keyword evidence="4" id="KW-1185">Reference proteome</keyword>
<dbReference type="Gene3D" id="3.30.710.10">
    <property type="entry name" value="Potassium Channel Kv1.1, Chain A"/>
    <property type="match status" value="1"/>
</dbReference>
<comment type="caution">
    <text evidence="3">The sequence shown here is derived from an EMBL/GenBank/DDBJ whole genome shotgun (WGS) entry which is preliminary data.</text>
</comment>
<protein>
    <recommendedName>
        <fullName evidence="2">BTB domain-containing protein</fullName>
    </recommendedName>
</protein>
<dbReference type="EMBL" id="JBFCZG010000004">
    <property type="protein sequence ID" value="KAL3422905.1"/>
    <property type="molecule type" value="Genomic_DNA"/>
</dbReference>
<evidence type="ECO:0000256" key="1">
    <source>
        <dbReference type="SAM" id="Coils"/>
    </source>
</evidence>
<reference evidence="3 4" key="1">
    <citation type="submission" date="2024-06" db="EMBL/GenBank/DDBJ databases">
        <title>Complete genome of Phlyctema vagabunda strain 19-DSS-EL-015.</title>
        <authorList>
            <person name="Fiorenzani C."/>
        </authorList>
    </citation>
    <scope>NUCLEOTIDE SEQUENCE [LARGE SCALE GENOMIC DNA]</scope>
    <source>
        <strain evidence="3 4">19-DSS-EL-015</strain>
    </source>
</reference>
<gene>
    <name evidence="3" type="ORF">PVAG01_04652</name>
</gene>
<keyword evidence="1" id="KW-0175">Coiled coil</keyword>
<feature type="domain" description="BTB" evidence="2">
    <location>
        <begin position="12"/>
        <end position="87"/>
    </location>
</feature>
<proteinExistence type="predicted"/>
<dbReference type="InterPro" id="IPR000210">
    <property type="entry name" value="BTB/POZ_dom"/>
</dbReference>
<dbReference type="Proteomes" id="UP001629113">
    <property type="component" value="Unassembled WGS sequence"/>
</dbReference>
<dbReference type="InterPro" id="IPR011333">
    <property type="entry name" value="SKP1/BTB/POZ_sf"/>
</dbReference>
<evidence type="ECO:0000259" key="2">
    <source>
        <dbReference type="PROSITE" id="PS50097"/>
    </source>
</evidence>
<evidence type="ECO:0000313" key="3">
    <source>
        <dbReference type="EMBL" id="KAL3422905.1"/>
    </source>
</evidence>
<organism evidence="3 4">
    <name type="scientific">Phlyctema vagabunda</name>
    <dbReference type="NCBI Taxonomy" id="108571"/>
    <lineage>
        <taxon>Eukaryota</taxon>
        <taxon>Fungi</taxon>
        <taxon>Dikarya</taxon>
        <taxon>Ascomycota</taxon>
        <taxon>Pezizomycotina</taxon>
        <taxon>Leotiomycetes</taxon>
        <taxon>Helotiales</taxon>
        <taxon>Dermateaceae</taxon>
        <taxon>Phlyctema</taxon>
    </lineage>
</organism>
<dbReference type="Pfam" id="PF00651">
    <property type="entry name" value="BTB"/>
    <property type="match status" value="1"/>
</dbReference>
<sequence length="387" mass="44770">MASAIIDIDPGGDVLISVHGDRASNSGHAKMRVSRKVLILHSDYFKALFSGRYKESNEKGITLKEDSPISIELWFRALHGNMIDAHYELPTKYVWETIQLAKKYDLCVQKLESWFAQWYERLNIRTLALSDLVQLLLPCQTFNHARGLANVSARLARHCKGRIECVNRRAVDNQNFLTNAYLCTPDAINHARTSIRRQIEHQLLNVLPKFCKNTCSAMAESRSLYIDAISLTGIWPLGNNSVSNNDILESKVMLDWNCAYPDDACKSCKEILRGAHVFQLREGLKGYWQGLCLDCMDRSGFTTGETEREFWDYATANLWSRYCRVKHARNSWYFSFMGRSEQMSKWMKDNSWDREQKRKERIYDALTEALQNAVQEHANNNRQFGWT</sequence>
<accession>A0ABR4PHY2</accession>
<dbReference type="SUPFAM" id="SSF54695">
    <property type="entry name" value="POZ domain"/>
    <property type="match status" value="1"/>
</dbReference>
<evidence type="ECO:0000313" key="4">
    <source>
        <dbReference type="Proteomes" id="UP001629113"/>
    </source>
</evidence>
<dbReference type="PROSITE" id="PS50097">
    <property type="entry name" value="BTB"/>
    <property type="match status" value="1"/>
</dbReference>
<name>A0ABR4PHY2_9HELO</name>